<name>A0ABN6G8V8_9GAMM</name>
<evidence type="ECO:0000313" key="3">
    <source>
        <dbReference type="EMBL" id="BCU06396.1"/>
    </source>
</evidence>
<evidence type="ECO:0000313" key="4">
    <source>
        <dbReference type="Proteomes" id="UP000680679"/>
    </source>
</evidence>
<dbReference type="InterPro" id="IPR007069">
    <property type="entry name" value="Transposase_32"/>
</dbReference>
<evidence type="ECO:0000259" key="2">
    <source>
        <dbReference type="Pfam" id="PF04986"/>
    </source>
</evidence>
<accession>A0ABN6G8V8</accession>
<dbReference type="Pfam" id="PF04986">
    <property type="entry name" value="Y2_Tnp"/>
    <property type="match status" value="1"/>
</dbReference>
<gene>
    <name evidence="3" type="ORF">Atep_10730</name>
</gene>
<organism evidence="3 4">
    <name type="scientific">Allochromatium tepidum</name>
    <dbReference type="NCBI Taxonomy" id="553982"/>
    <lineage>
        <taxon>Bacteria</taxon>
        <taxon>Pseudomonadati</taxon>
        <taxon>Pseudomonadota</taxon>
        <taxon>Gammaproteobacteria</taxon>
        <taxon>Chromatiales</taxon>
        <taxon>Chromatiaceae</taxon>
        <taxon>Allochromatium</taxon>
    </lineage>
</organism>
<feature type="compositionally biased region" description="Pro residues" evidence="1">
    <location>
        <begin position="251"/>
        <end position="262"/>
    </location>
</feature>
<sequence>MPRRALLALALADQARMRSDLLAIGIDQDLLRALVHGHFLPDPALRDRVAVGVQVHEAVTVHHPVVDLAHRREIGRQREQVRLLLAGQDRAGLERLLRYCARPPFALERLEQINPHQLVYYLPKPRRDGRTTLVLSPLELIDAPAGLIPPPRRHRHRYHGVLAPNSPLRAAVTAYGREEAPSPQAPAKTVSATDEEPASASPARYLWAMLPARLFESLPLVCPCCGANMRIVAFITEAAPVKQILTHIGEPPRPPPISPARGPPAWDEAPEPAPDWNLAAQPEPEVEFDQRVTW</sequence>
<dbReference type="Proteomes" id="UP000680679">
    <property type="component" value="Chromosome"/>
</dbReference>
<feature type="domain" description="Transposase IS801/IS1294" evidence="2">
    <location>
        <begin position="86"/>
        <end position="165"/>
    </location>
</feature>
<feature type="region of interest" description="Disordered" evidence="1">
    <location>
        <begin position="247"/>
        <end position="294"/>
    </location>
</feature>
<feature type="region of interest" description="Disordered" evidence="1">
    <location>
        <begin position="177"/>
        <end position="196"/>
    </location>
</feature>
<protein>
    <recommendedName>
        <fullName evidence="2">Transposase IS801/IS1294 domain-containing protein</fullName>
    </recommendedName>
</protein>
<evidence type="ECO:0000256" key="1">
    <source>
        <dbReference type="SAM" id="MobiDB-lite"/>
    </source>
</evidence>
<reference evidence="3 4" key="1">
    <citation type="submission" date="2021-04" db="EMBL/GenBank/DDBJ databases">
        <title>Complete genome sequencing of Allochromatium tepidum strain NZ.</title>
        <authorList>
            <person name="Tsukatani Y."/>
            <person name="Mori H."/>
        </authorList>
    </citation>
    <scope>NUCLEOTIDE SEQUENCE [LARGE SCALE GENOMIC DNA]</scope>
    <source>
        <strain evidence="3 4">NZ</strain>
    </source>
</reference>
<dbReference type="EMBL" id="AP024563">
    <property type="protein sequence ID" value="BCU06396.1"/>
    <property type="molecule type" value="Genomic_DNA"/>
</dbReference>
<proteinExistence type="predicted"/>
<keyword evidence="4" id="KW-1185">Reference proteome</keyword>